<accession>A0A7Y2EBC1</accession>
<comment type="caution">
    <text evidence="6">The sequence shown here is derived from an EMBL/GenBank/DDBJ whole genome shotgun (WGS) entry which is preliminary data.</text>
</comment>
<evidence type="ECO:0000313" key="7">
    <source>
        <dbReference type="Proteomes" id="UP000547674"/>
    </source>
</evidence>
<comment type="similarity">
    <text evidence="1 4">Belongs to the PstS family.</text>
</comment>
<dbReference type="PANTHER" id="PTHR30570">
    <property type="entry name" value="PERIPLASMIC PHOSPHATE BINDING COMPONENT OF PHOSPHATE ABC TRANSPORTER"/>
    <property type="match status" value="1"/>
</dbReference>
<dbReference type="InterPro" id="IPR050811">
    <property type="entry name" value="Phosphate_ABC_transporter"/>
</dbReference>
<evidence type="ECO:0000256" key="3">
    <source>
        <dbReference type="ARBA" id="ARBA00022729"/>
    </source>
</evidence>
<feature type="domain" description="PBP" evidence="5">
    <location>
        <begin position="31"/>
        <end position="282"/>
    </location>
</feature>
<comment type="function">
    <text evidence="4">Involved in the system for phosphate transport across the cytoplasmic membrane.</text>
</comment>
<dbReference type="AlphaFoldDB" id="A0A7Y2EBC1"/>
<dbReference type="EMBL" id="JABDJR010000339">
    <property type="protein sequence ID" value="NNF06810.1"/>
    <property type="molecule type" value="Genomic_DNA"/>
</dbReference>
<keyword evidence="3" id="KW-0732">Signal</keyword>
<dbReference type="InterPro" id="IPR024370">
    <property type="entry name" value="PBP_domain"/>
</dbReference>
<name>A0A7Y2EBC1_UNCEI</name>
<organism evidence="6 7">
    <name type="scientific">Eiseniibacteriota bacterium</name>
    <dbReference type="NCBI Taxonomy" id="2212470"/>
    <lineage>
        <taxon>Bacteria</taxon>
        <taxon>Candidatus Eiseniibacteriota</taxon>
    </lineage>
</organism>
<evidence type="ECO:0000256" key="4">
    <source>
        <dbReference type="RuleBase" id="RU367119"/>
    </source>
</evidence>
<dbReference type="GO" id="GO:0042301">
    <property type="term" value="F:phosphate ion binding"/>
    <property type="evidence" value="ECO:0007669"/>
    <property type="project" value="UniProtKB-UniRule"/>
</dbReference>
<dbReference type="FunFam" id="3.40.190.10:FF:000055">
    <property type="entry name" value="Phosphate ABC transporter, phosphate-binding protein"/>
    <property type="match status" value="1"/>
</dbReference>
<evidence type="ECO:0000313" key="6">
    <source>
        <dbReference type="EMBL" id="NNF06810.1"/>
    </source>
</evidence>
<dbReference type="PROSITE" id="PS51257">
    <property type="entry name" value="PROKAR_LIPOPROTEIN"/>
    <property type="match status" value="1"/>
</dbReference>
<proteinExistence type="inferred from homology"/>
<dbReference type="SUPFAM" id="SSF53850">
    <property type="entry name" value="Periplasmic binding protein-like II"/>
    <property type="match status" value="1"/>
</dbReference>
<dbReference type="PANTHER" id="PTHR30570:SF1">
    <property type="entry name" value="PHOSPHATE-BINDING PROTEIN PSTS"/>
    <property type="match status" value="1"/>
</dbReference>
<sequence length="320" mass="34407">MEARKMKSILTMALVAGLVLVGCGSGQSNKSEGGLSGTVKVDGSSTVFPITEAVAEEFQAENRGVRVTVGISGTGGGFKKFLLGEIDINDASRSIKPKEIEVAKENNVEYLEVPVAFDGISVVVNQENSFVDYLTKEELNKIWEPGSTVKLWSDVRSSWPSEPLHLYGPGVDSGTFDYFTEAINGKSQRSRSDFTASEDDNVLVKGVSGDKNALGFFGFSYYKENADRLKVVPIDGGKGPVEPTLITINNGTYEPLSRPIFIYVSAASVKRPEVKAFVDFYLKHGATLSEEVGYVALPKDMYATAQTKVNSLASGLAAGD</sequence>
<dbReference type="Gene3D" id="3.40.190.10">
    <property type="entry name" value="Periplasmic binding protein-like II"/>
    <property type="match status" value="2"/>
</dbReference>
<dbReference type="GO" id="GO:0006817">
    <property type="term" value="P:phosphate ion transport"/>
    <property type="evidence" value="ECO:0007669"/>
    <property type="project" value="UniProtKB-UniRule"/>
</dbReference>
<evidence type="ECO:0000259" key="5">
    <source>
        <dbReference type="Pfam" id="PF12849"/>
    </source>
</evidence>
<dbReference type="InterPro" id="IPR011862">
    <property type="entry name" value="Phos-bd"/>
</dbReference>
<evidence type="ECO:0000256" key="1">
    <source>
        <dbReference type="ARBA" id="ARBA00008725"/>
    </source>
</evidence>
<protein>
    <recommendedName>
        <fullName evidence="4">Phosphate-binding protein</fullName>
    </recommendedName>
</protein>
<gene>
    <name evidence="6" type="ORF">HKN21_08615</name>
</gene>
<dbReference type="Pfam" id="PF12849">
    <property type="entry name" value="PBP_like_2"/>
    <property type="match status" value="1"/>
</dbReference>
<keyword evidence="4" id="KW-0592">Phosphate transport</keyword>
<dbReference type="NCBIfam" id="TIGR02136">
    <property type="entry name" value="ptsS_2"/>
    <property type="match status" value="1"/>
</dbReference>
<evidence type="ECO:0000256" key="2">
    <source>
        <dbReference type="ARBA" id="ARBA00022448"/>
    </source>
</evidence>
<dbReference type="CDD" id="cd13654">
    <property type="entry name" value="PBP2_phosphate_like_2"/>
    <property type="match status" value="1"/>
</dbReference>
<reference evidence="6 7" key="1">
    <citation type="submission" date="2020-03" db="EMBL/GenBank/DDBJ databases">
        <title>Metabolic flexibility allows generalist bacteria to become dominant in a frequently disturbed ecosystem.</title>
        <authorList>
            <person name="Chen Y.-J."/>
            <person name="Leung P.M."/>
            <person name="Bay S.K."/>
            <person name="Hugenholtz P."/>
            <person name="Kessler A.J."/>
            <person name="Shelley G."/>
            <person name="Waite D.W."/>
            <person name="Cook P.L."/>
            <person name="Greening C."/>
        </authorList>
    </citation>
    <scope>NUCLEOTIDE SEQUENCE [LARGE SCALE GENOMIC DNA]</scope>
    <source>
        <strain evidence="6">SS_bin_28</strain>
    </source>
</reference>
<keyword evidence="2 4" id="KW-0813">Transport</keyword>
<dbReference type="Proteomes" id="UP000547674">
    <property type="component" value="Unassembled WGS sequence"/>
</dbReference>